<evidence type="ECO:0000256" key="1">
    <source>
        <dbReference type="SAM" id="MobiDB-lite"/>
    </source>
</evidence>
<dbReference type="Proteomes" id="UP001597383">
    <property type="component" value="Unassembled WGS sequence"/>
</dbReference>
<feature type="signal peptide" evidence="2">
    <location>
        <begin position="1"/>
        <end position="25"/>
    </location>
</feature>
<feature type="region of interest" description="Disordered" evidence="1">
    <location>
        <begin position="182"/>
        <end position="205"/>
    </location>
</feature>
<name>A0ABW4VYI4_9BACI</name>
<dbReference type="EMBL" id="JBHUHQ010000015">
    <property type="protein sequence ID" value="MFD2044694.1"/>
    <property type="molecule type" value="Genomic_DNA"/>
</dbReference>
<reference evidence="4" key="1">
    <citation type="journal article" date="2019" name="Int. J. Syst. Evol. Microbiol.">
        <title>The Global Catalogue of Microorganisms (GCM) 10K type strain sequencing project: providing services to taxonomists for standard genome sequencing and annotation.</title>
        <authorList>
            <consortium name="The Broad Institute Genomics Platform"/>
            <consortium name="The Broad Institute Genome Sequencing Center for Infectious Disease"/>
            <person name="Wu L."/>
            <person name="Ma J."/>
        </authorList>
    </citation>
    <scope>NUCLEOTIDE SEQUENCE [LARGE SCALE GENOMIC DNA]</scope>
    <source>
        <strain evidence="4">R28</strain>
    </source>
</reference>
<evidence type="ECO:0000256" key="2">
    <source>
        <dbReference type="SAM" id="SignalP"/>
    </source>
</evidence>
<dbReference type="PROSITE" id="PS51257">
    <property type="entry name" value="PROKAR_LIPOPROTEIN"/>
    <property type="match status" value="1"/>
</dbReference>
<accession>A0ABW4VYI4</accession>
<comment type="caution">
    <text evidence="3">The sequence shown here is derived from an EMBL/GenBank/DDBJ whole genome shotgun (WGS) entry which is preliminary data.</text>
</comment>
<keyword evidence="2" id="KW-0732">Signal</keyword>
<gene>
    <name evidence="3" type="ORF">ACFSJF_10485</name>
</gene>
<evidence type="ECO:0000313" key="3">
    <source>
        <dbReference type="EMBL" id="MFD2044694.1"/>
    </source>
</evidence>
<feature type="chain" id="PRO_5045930237" evidence="2">
    <location>
        <begin position="26"/>
        <end position="205"/>
    </location>
</feature>
<dbReference type="RefSeq" id="WP_377556070.1">
    <property type="nucleotide sequence ID" value="NZ_JBHUHQ010000015.1"/>
</dbReference>
<proteinExistence type="predicted"/>
<evidence type="ECO:0000313" key="4">
    <source>
        <dbReference type="Proteomes" id="UP001597383"/>
    </source>
</evidence>
<keyword evidence="4" id="KW-1185">Reference proteome</keyword>
<organism evidence="3 4">
    <name type="scientific">Ornithinibacillus salinisoli</name>
    <dbReference type="NCBI Taxonomy" id="1848459"/>
    <lineage>
        <taxon>Bacteria</taxon>
        <taxon>Bacillati</taxon>
        <taxon>Bacillota</taxon>
        <taxon>Bacilli</taxon>
        <taxon>Bacillales</taxon>
        <taxon>Bacillaceae</taxon>
        <taxon>Ornithinibacillus</taxon>
    </lineage>
</organism>
<protein>
    <submittedName>
        <fullName evidence="3">DUF4247 domain-containing protein</fullName>
    </submittedName>
</protein>
<sequence>MCKKQMLLIGLLFLLILLAACSSRGMDQGGSITAEDIPEEPQKDEITDTINNSKNYEIDDVIEANFPRMVTVEGDSSNAEVYATQQFGLSELSSVLSTAIKPEEVSDVKDNQQILIYPDHFLTLRESDADQDVLLIEVASDEFVERNYSSNFLSTYFSIRLLESMLGVNNWGGRSSGGYTGVGGMGDTPGRGNTTFRGGGPGTGK</sequence>